<name>A0A1I1SD24_9BURK</name>
<reference evidence="4" key="1">
    <citation type="submission" date="2016-10" db="EMBL/GenBank/DDBJ databases">
        <authorList>
            <person name="Varghese N."/>
            <person name="Submissions S."/>
        </authorList>
    </citation>
    <scope>NUCLEOTIDE SEQUENCE [LARGE SCALE GENOMIC DNA]</scope>
    <source>
        <strain evidence="4">DSM 7481</strain>
    </source>
</reference>
<protein>
    <submittedName>
        <fullName evidence="3">Molybdenum cofactor cytidylyltransferase</fullName>
    </submittedName>
</protein>
<organism evidence="3 4">
    <name type="scientific">Paracidovorax konjaci</name>
    <dbReference type="NCBI Taxonomy" id="32040"/>
    <lineage>
        <taxon>Bacteria</taxon>
        <taxon>Pseudomonadati</taxon>
        <taxon>Pseudomonadota</taxon>
        <taxon>Betaproteobacteria</taxon>
        <taxon>Burkholderiales</taxon>
        <taxon>Comamonadaceae</taxon>
        <taxon>Paracidovorax</taxon>
    </lineage>
</organism>
<evidence type="ECO:0000256" key="1">
    <source>
        <dbReference type="ARBA" id="ARBA00022842"/>
    </source>
</evidence>
<keyword evidence="4" id="KW-1185">Reference proteome</keyword>
<keyword evidence="1" id="KW-0460">Magnesium</keyword>
<proteinExistence type="predicted"/>
<dbReference type="PANTHER" id="PTHR43777:SF1">
    <property type="entry name" value="MOLYBDENUM COFACTOR CYTIDYLYLTRANSFERASE"/>
    <property type="match status" value="1"/>
</dbReference>
<keyword evidence="3" id="KW-0548">Nucleotidyltransferase</keyword>
<dbReference type="GO" id="GO:0016779">
    <property type="term" value="F:nucleotidyltransferase activity"/>
    <property type="evidence" value="ECO:0007669"/>
    <property type="project" value="UniProtKB-KW"/>
</dbReference>
<evidence type="ECO:0000259" key="2">
    <source>
        <dbReference type="Pfam" id="PF12804"/>
    </source>
</evidence>
<dbReference type="AlphaFoldDB" id="A0A1I1SD24"/>
<dbReference type="EMBL" id="FOMQ01000002">
    <property type="protein sequence ID" value="SFD44327.1"/>
    <property type="molecule type" value="Genomic_DNA"/>
</dbReference>
<dbReference type="PANTHER" id="PTHR43777">
    <property type="entry name" value="MOLYBDENUM COFACTOR CYTIDYLYLTRANSFERASE"/>
    <property type="match status" value="1"/>
</dbReference>
<dbReference type="InterPro" id="IPR029044">
    <property type="entry name" value="Nucleotide-diphossugar_trans"/>
</dbReference>
<dbReference type="SUPFAM" id="SSF53448">
    <property type="entry name" value="Nucleotide-diphospho-sugar transferases"/>
    <property type="match status" value="1"/>
</dbReference>
<dbReference type="STRING" id="32040.SAMN04489710_102126"/>
<dbReference type="Gene3D" id="3.90.550.10">
    <property type="entry name" value="Spore Coat Polysaccharide Biosynthesis Protein SpsA, Chain A"/>
    <property type="match status" value="1"/>
</dbReference>
<dbReference type="RefSeq" id="WP_092949800.1">
    <property type="nucleotide sequence ID" value="NZ_FOMQ01000002.1"/>
</dbReference>
<keyword evidence="3" id="KW-0808">Transferase</keyword>
<accession>A0A1I1SD24</accession>
<dbReference type="OrthoDB" id="5298793at2"/>
<dbReference type="Pfam" id="PF12804">
    <property type="entry name" value="NTP_transf_3"/>
    <property type="match status" value="1"/>
</dbReference>
<dbReference type="InterPro" id="IPR025877">
    <property type="entry name" value="MobA-like_NTP_Trfase"/>
</dbReference>
<dbReference type="CDD" id="cd04182">
    <property type="entry name" value="GT_2_like_f"/>
    <property type="match status" value="1"/>
</dbReference>
<dbReference type="Proteomes" id="UP000199517">
    <property type="component" value="Unassembled WGS sequence"/>
</dbReference>
<evidence type="ECO:0000313" key="3">
    <source>
        <dbReference type="EMBL" id="SFD44327.1"/>
    </source>
</evidence>
<evidence type="ECO:0000313" key="4">
    <source>
        <dbReference type="Proteomes" id="UP000199517"/>
    </source>
</evidence>
<sequence>MPIPPAASPPPPCVAGIVLAAGAATRFGSDKRQAVAVDGQPMLATVAQRFGQVFGRVAVVLPPGDAFGQALCARLGLAAVVNARSHEGQGTSLAAAMQWALAQEDIGAVVVGLADMPWVRTDTLLALRTALAQGAAPTLPVFRGRAGNPRGLPRHCFAALARATGAQAGAQRVDWGRARTVEVDDPGVLRDVDTPADLPTAPS</sequence>
<gene>
    <name evidence="3" type="ORF">SAMN04489710_102126</name>
</gene>
<feature type="domain" description="MobA-like NTP transferase" evidence="2">
    <location>
        <begin position="16"/>
        <end position="172"/>
    </location>
</feature>